<name>A0A832T821_9EURY</name>
<evidence type="ECO:0000313" key="2">
    <source>
        <dbReference type="Proteomes" id="UP000619545"/>
    </source>
</evidence>
<sequence length="699" mass="77316">MGNDIVPIELHTRAFDAVGTRIILPEDKHVTAVYVLYAATCWWDKDGNPVDAVPMTVCYDDGSAYSTSVGIIDWCATDPRAYDDEKRRVAAACAVLPQLEAHWVRGEPLVYQTPTLVFPKRVFADGREEPNTKRPILWLLKLVFPPDKRPTWIEFGYHPGHLWVLAITVRTTDGKYYALDKDGRRDLGEPEQKVVLEPNGGELLTADTSGSLFGTSVKVTAEWCWPKNAQVEALNLKFEWPLTTTALGSALSVTVRVPSGHLLRDAIPTPDDWYLKWLRDQLRDEIIRSADNELRSLSLSEEEKEIARRCIEYSANLTANTARGDAFAALTLVALYDRLASRIAEKLGVHVYRAVPAYVTVLTAWRADLWAILEHVNERISKHSKVLTSLALPKGYDTLRHIAFTQFLIYQPTLGLEVYGPSLEARAVNAVLSLLLPGLEQTILEIGRGASVAEGDRVDVDWQEVRDKLGNNLREIGIKDPEGTAQEIVEALKYLTELVKYEDMDERLKSAGVQRYVDPFLERVPVIFNRTPSLEAAVLSYTDVATWTTTIYTLFPVPSKGASTPSGCFCGPMTDNLKRFWNSLADSILYFLAYHALGNAAISLAISLLIGGAIGEIAAGVLTPVIVAAIKAGYFNDWSDWNKLKMFANETASTAPASFTAKLQWAIHCYGGGRAKAIATTVSFAFAYLSSVCTGAKLP</sequence>
<evidence type="ECO:0000313" key="1">
    <source>
        <dbReference type="EMBL" id="HII69820.1"/>
    </source>
</evidence>
<dbReference type="RefSeq" id="WP_011019316.1">
    <property type="nucleotide sequence ID" value="NZ_DUJS01000002.1"/>
</dbReference>
<dbReference type="EMBL" id="DUJS01000002">
    <property type="protein sequence ID" value="HII69820.1"/>
    <property type="molecule type" value="Genomic_DNA"/>
</dbReference>
<dbReference type="AlphaFoldDB" id="A0A832T821"/>
<dbReference type="Proteomes" id="UP000619545">
    <property type="component" value="Unassembled WGS sequence"/>
</dbReference>
<protein>
    <submittedName>
        <fullName evidence="1">Uncharacterized protein</fullName>
    </submittedName>
</protein>
<comment type="caution">
    <text evidence="1">The sequence shown here is derived from an EMBL/GenBank/DDBJ whole genome shotgun (WGS) entry which is preliminary data.</text>
</comment>
<proteinExistence type="predicted"/>
<reference evidence="1" key="1">
    <citation type="journal article" date="2020" name="bioRxiv">
        <title>A rank-normalized archaeal taxonomy based on genome phylogeny resolves widespread incomplete and uneven classifications.</title>
        <authorList>
            <person name="Rinke C."/>
            <person name="Chuvochina M."/>
            <person name="Mussig A.J."/>
            <person name="Chaumeil P.-A."/>
            <person name="Waite D.W."/>
            <person name="Whitman W.B."/>
            <person name="Parks D.H."/>
            <person name="Hugenholtz P."/>
        </authorList>
    </citation>
    <scope>NUCLEOTIDE SEQUENCE</scope>
    <source>
        <strain evidence="1">UBA8853</strain>
    </source>
</reference>
<gene>
    <name evidence="1" type="ORF">HA336_01130</name>
</gene>
<organism evidence="1 2">
    <name type="scientific">Methanopyrus kandleri</name>
    <dbReference type="NCBI Taxonomy" id="2320"/>
    <lineage>
        <taxon>Archaea</taxon>
        <taxon>Methanobacteriati</taxon>
        <taxon>Methanobacteriota</taxon>
        <taxon>Methanomada group</taxon>
        <taxon>Methanopyri</taxon>
        <taxon>Methanopyrales</taxon>
        <taxon>Methanopyraceae</taxon>
        <taxon>Methanopyrus</taxon>
    </lineage>
</organism>
<accession>A0A832T821</accession>